<accession>A0ABW1DES9</accession>
<evidence type="ECO:0008006" key="4">
    <source>
        <dbReference type="Google" id="ProtNLM"/>
    </source>
</evidence>
<feature type="signal peptide" evidence="1">
    <location>
        <begin position="1"/>
        <end position="20"/>
    </location>
</feature>
<evidence type="ECO:0000313" key="2">
    <source>
        <dbReference type="EMBL" id="MFC5846750.1"/>
    </source>
</evidence>
<dbReference type="Proteomes" id="UP001595979">
    <property type="component" value="Unassembled WGS sequence"/>
</dbReference>
<reference evidence="3" key="1">
    <citation type="journal article" date="2019" name="Int. J. Syst. Evol. Microbiol.">
        <title>The Global Catalogue of Microorganisms (GCM) 10K type strain sequencing project: providing services to taxonomists for standard genome sequencing and annotation.</title>
        <authorList>
            <consortium name="The Broad Institute Genomics Platform"/>
            <consortium name="The Broad Institute Genome Sequencing Center for Infectious Disease"/>
            <person name="Wu L."/>
            <person name="Ma J."/>
        </authorList>
    </citation>
    <scope>NUCLEOTIDE SEQUENCE [LARGE SCALE GENOMIC DNA]</scope>
    <source>
        <strain evidence="3">CGMCC 1.15053</strain>
    </source>
</reference>
<sequence>MKKVALLSVLSLSLALSACGTVIPAPQLTPPAVAQPTGPVLTLAAPQLQVAGLSVTLTGDKLTVSPTGVEAVFRVYLDDRETFGTPDEAGQFITGAYNVAARAPLTVQGRTPFGWVDVARLR</sequence>
<dbReference type="PROSITE" id="PS51257">
    <property type="entry name" value="PROKAR_LIPOPROTEIN"/>
    <property type="match status" value="1"/>
</dbReference>
<dbReference type="RefSeq" id="WP_380045084.1">
    <property type="nucleotide sequence ID" value="NZ_JBHSOH010000001.1"/>
</dbReference>
<keyword evidence="3" id="KW-1185">Reference proteome</keyword>
<feature type="chain" id="PRO_5045850127" description="Lipoprotein" evidence="1">
    <location>
        <begin position="21"/>
        <end position="122"/>
    </location>
</feature>
<protein>
    <recommendedName>
        <fullName evidence="4">Lipoprotein</fullName>
    </recommendedName>
</protein>
<gene>
    <name evidence="2" type="ORF">ACFPQ6_00370</name>
</gene>
<evidence type="ECO:0000256" key="1">
    <source>
        <dbReference type="SAM" id="SignalP"/>
    </source>
</evidence>
<name>A0ABW1DES9_9DEIO</name>
<dbReference type="EMBL" id="JBHSOH010000001">
    <property type="protein sequence ID" value="MFC5846750.1"/>
    <property type="molecule type" value="Genomic_DNA"/>
</dbReference>
<comment type="caution">
    <text evidence="2">The sequence shown here is derived from an EMBL/GenBank/DDBJ whole genome shotgun (WGS) entry which is preliminary data.</text>
</comment>
<evidence type="ECO:0000313" key="3">
    <source>
        <dbReference type="Proteomes" id="UP001595979"/>
    </source>
</evidence>
<organism evidence="2 3">
    <name type="scientific">Deinococcus petrolearius</name>
    <dbReference type="NCBI Taxonomy" id="1751295"/>
    <lineage>
        <taxon>Bacteria</taxon>
        <taxon>Thermotogati</taxon>
        <taxon>Deinococcota</taxon>
        <taxon>Deinococci</taxon>
        <taxon>Deinococcales</taxon>
        <taxon>Deinococcaceae</taxon>
        <taxon>Deinococcus</taxon>
    </lineage>
</organism>
<keyword evidence="1" id="KW-0732">Signal</keyword>
<proteinExistence type="predicted"/>